<organism evidence="1">
    <name type="scientific">viral metagenome</name>
    <dbReference type="NCBI Taxonomy" id="1070528"/>
    <lineage>
        <taxon>unclassified sequences</taxon>
        <taxon>metagenomes</taxon>
        <taxon>organismal metagenomes</taxon>
    </lineage>
</organism>
<sequence>MSSTKQRVIISCERSLADWRNHINKYALCRCRDNWEYIKNIVADSDEEAEKYKRVINTATGERDIHIVRCGHVWYGVK</sequence>
<reference evidence="1" key="1">
    <citation type="journal article" date="2020" name="Nature">
        <title>Giant virus diversity and host interactions through global metagenomics.</title>
        <authorList>
            <person name="Schulz F."/>
            <person name="Roux S."/>
            <person name="Paez-Espino D."/>
            <person name="Jungbluth S."/>
            <person name="Walsh D.A."/>
            <person name="Denef V.J."/>
            <person name="McMahon K.D."/>
            <person name="Konstantinidis K.T."/>
            <person name="Eloe-Fadrosh E.A."/>
            <person name="Kyrpides N.C."/>
            <person name="Woyke T."/>
        </authorList>
    </citation>
    <scope>NUCLEOTIDE SEQUENCE</scope>
    <source>
        <strain evidence="1">GVMAG-M-3300018868-6</strain>
    </source>
</reference>
<dbReference type="EMBL" id="MN739253">
    <property type="protein sequence ID" value="QHS95516.1"/>
    <property type="molecule type" value="Genomic_DNA"/>
</dbReference>
<proteinExistence type="predicted"/>
<evidence type="ECO:0000313" key="1">
    <source>
        <dbReference type="EMBL" id="QHS95516.1"/>
    </source>
</evidence>
<accession>A0A6C0BTG5</accession>
<dbReference type="AlphaFoldDB" id="A0A6C0BTG5"/>
<protein>
    <submittedName>
        <fullName evidence="1">Uncharacterized protein</fullName>
    </submittedName>
</protein>
<name>A0A6C0BTG5_9ZZZZ</name>